<sequence length="107" mass="11951">MVGATKRRCKATFPWILSVAGERMMEGGKWEGKRFDWKGMYRQGMRRKGGKEEAILKTVAFFSSRFESMGSWSMGLVDHGVLDGDGEVALHIVVRPCVCISSVFSSL</sequence>
<comment type="caution">
    <text evidence="1">The sequence shown here is derived from an EMBL/GenBank/DDBJ whole genome shotgun (WGS) entry which is preliminary data.</text>
</comment>
<name>A0ACB8ZX96_ARCLA</name>
<reference evidence="2" key="1">
    <citation type="journal article" date="2022" name="Mol. Ecol. Resour.">
        <title>The genomes of chicory, endive, great burdock and yacon provide insights into Asteraceae palaeo-polyploidization history and plant inulin production.</title>
        <authorList>
            <person name="Fan W."/>
            <person name="Wang S."/>
            <person name="Wang H."/>
            <person name="Wang A."/>
            <person name="Jiang F."/>
            <person name="Liu H."/>
            <person name="Zhao H."/>
            <person name="Xu D."/>
            <person name="Zhang Y."/>
        </authorList>
    </citation>
    <scope>NUCLEOTIDE SEQUENCE [LARGE SCALE GENOMIC DNA]</scope>
    <source>
        <strain evidence="2">cv. Niubang</strain>
    </source>
</reference>
<proteinExistence type="predicted"/>
<accession>A0ACB8ZX96</accession>
<organism evidence="1 2">
    <name type="scientific">Arctium lappa</name>
    <name type="common">Greater burdock</name>
    <name type="synonym">Lappa major</name>
    <dbReference type="NCBI Taxonomy" id="4217"/>
    <lineage>
        <taxon>Eukaryota</taxon>
        <taxon>Viridiplantae</taxon>
        <taxon>Streptophyta</taxon>
        <taxon>Embryophyta</taxon>
        <taxon>Tracheophyta</taxon>
        <taxon>Spermatophyta</taxon>
        <taxon>Magnoliopsida</taxon>
        <taxon>eudicotyledons</taxon>
        <taxon>Gunneridae</taxon>
        <taxon>Pentapetalae</taxon>
        <taxon>asterids</taxon>
        <taxon>campanulids</taxon>
        <taxon>Asterales</taxon>
        <taxon>Asteraceae</taxon>
        <taxon>Carduoideae</taxon>
        <taxon>Cardueae</taxon>
        <taxon>Arctiinae</taxon>
        <taxon>Arctium</taxon>
    </lineage>
</organism>
<dbReference type="EMBL" id="CM042055">
    <property type="protein sequence ID" value="KAI3701808.1"/>
    <property type="molecule type" value="Genomic_DNA"/>
</dbReference>
<keyword evidence="2" id="KW-1185">Reference proteome</keyword>
<reference evidence="1 2" key="2">
    <citation type="journal article" date="2022" name="Mol. Ecol. Resour.">
        <title>The genomes of chicory, endive, great burdock and yacon provide insights into Asteraceae paleo-polyploidization history and plant inulin production.</title>
        <authorList>
            <person name="Fan W."/>
            <person name="Wang S."/>
            <person name="Wang H."/>
            <person name="Wang A."/>
            <person name="Jiang F."/>
            <person name="Liu H."/>
            <person name="Zhao H."/>
            <person name="Xu D."/>
            <person name="Zhang Y."/>
        </authorList>
    </citation>
    <scope>NUCLEOTIDE SEQUENCE [LARGE SCALE GENOMIC DNA]</scope>
    <source>
        <strain evidence="2">cv. Niubang</strain>
    </source>
</reference>
<evidence type="ECO:0000313" key="1">
    <source>
        <dbReference type="EMBL" id="KAI3701808.1"/>
    </source>
</evidence>
<gene>
    <name evidence="1" type="ORF">L6452_27165</name>
</gene>
<dbReference type="Proteomes" id="UP001055879">
    <property type="component" value="Linkage Group LG09"/>
</dbReference>
<protein>
    <submittedName>
        <fullName evidence="1">Uncharacterized protein</fullName>
    </submittedName>
</protein>
<evidence type="ECO:0000313" key="2">
    <source>
        <dbReference type="Proteomes" id="UP001055879"/>
    </source>
</evidence>